<dbReference type="PANTHER" id="PTHR16166">
    <property type="entry name" value="VACUOLAR PROTEIN SORTING-ASSOCIATED PROTEIN VPS13"/>
    <property type="match status" value="1"/>
</dbReference>
<dbReference type="Pfam" id="PF25036">
    <property type="entry name" value="VPS13_VAB"/>
    <property type="match status" value="1"/>
</dbReference>
<evidence type="ECO:0000313" key="9">
    <source>
        <dbReference type="EMBL" id="SSD59069.1"/>
    </source>
</evidence>
<dbReference type="InterPro" id="IPR009543">
    <property type="entry name" value="VPS13_VAB"/>
</dbReference>
<feature type="domain" description="Intermembrane lipid transfer protein VPS13-like C-terminal" evidence="8">
    <location>
        <begin position="3084"/>
        <end position="3164"/>
    </location>
</feature>
<feature type="compositionally biased region" description="Low complexity" evidence="5">
    <location>
        <begin position="2607"/>
        <end position="2621"/>
    </location>
</feature>
<dbReference type="GO" id="GO:0006869">
    <property type="term" value="P:lipid transport"/>
    <property type="evidence" value="ECO:0007669"/>
    <property type="project" value="UniProtKB-KW"/>
</dbReference>
<keyword evidence="2" id="KW-0813">Transport</keyword>
<feature type="coiled-coil region" evidence="4">
    <location>
        <begin position="445"/>
        <end position="472"/>
    </location>
</feature>
<comment type="similarity">
    <text evidence="1">Belongs to the VPS13 family.</text>
</comment>
<dbReference type="Proteomes" id="UP000262825">
    <property type="component" value="Unassembled WGS sequence"/>
</dbReference>
<keyword evidence="3" id="KW-0445">Lipid transport</keyword>
<organism evidence="9 10">
    <name type="scientific">Saccharomycodes ludwigii</name>
    <dbReference type="NCBI Taxonomy" id="36035"/>
    <lineage>
        <taxon>Eukaryota</taxon>
        <taxon>Fungi</taxon>
        <taxon>Dikarya</taxon>
        <taxon>Ascomycota</taxon>
        <taxon>Saccharomycotina</taxon>
        <taxon>Saccharomycetes</taxon>
        <taxon>Saccharomycodales</taxon>
        <taxon>Saccharomycodaceae</taxon>
        <taxon>Saccharomycodes</taxon>
    </lineage>
</organism>
<protein>
    <submittedName>
        <fullName evidence="9">Related to Vacuolar protein sorting-associated protein 13</fullName>
    </submittedName>
</protein>
<dbReference type="InterPro" id="IPR056748">
    <property type="entry name" value="VPS13-like_C"/>
</dbReference>
<dbReference type="Pfam" id="PF25037">
    <property type="entry name" value="VPS13_C"/>
    <property type="match status" value="1"/>
</dbReference>
<feature type="region of interest" description="Disordered" evidence="5">
    <location>
        <begin position="2535"/>
        <end position="2621"/>
    </location>
</feature>
<evidence type="ECO:0000256" key="4">
    <source>
        <dbReference type="SAM" id="Coils"/>
    </source>
</evidence>
<evidence type="ECO:0000259" key="8">
    <source>
        <dbReference type="Pfam" id="PF25037"/>
    </source>
</evidence>
<proteinExistence type="inferred from homology"/>
<feature type="domain" description="Vacuolar protein sorting-associated protein 13 VPS13 adaptor binding" evidence="7">
    <location>
        <begin position="1888"/>
        <end position="2468"/>
    </location>
</feature>
<dbReference type="GO" id="GO:0007005">
    <property type="term" value="P:mitochondrion organization"/>
    <property type="evidence" value="ECO:0007669"/>
    <property type="project" value="TreeGrafter"/>
</dbReference>
<keyword evidence="4" id="KW-0175">Coiled coil</keyword>
<evidence type="ECO:0000313" key="10">
    <source>
        <dbReference type="Proteomes" id="UP000262825"/>
    </source>
</evidence>
<dbReference type="GO" id="GO:0045053">
    <property type="term" value="P:protein retention in Golgi apparatus"/>
    <property type="evidence" value="ECO:0007669"/>
    <property type="project" value="TreeGrafter"/>
</dbReference>
<feature type="domain" description="Chorein N-terminal" evidence="6">
    <location>
        <begin position="1"/>
        <end position="1194"/>
    </location>
</feature>
<dbReference type="VEuPathDB" id="FungiDB:SCODWIG_00830"/>
<dbReference type="Pfam" id="PF12624">
    <property type="entry name" value="VPS13_N"/>
    <property type="match status" value="1"/>
</dbReference>
<evidence type="ECO:0000259" key="6">
    <source>
        <dbReference type="Pfam" id="PF12624"/>
    </source>
</evidence>
<dbReference type="PANTHER" id="PTHR16166:SF93">
    <property type="entry name" value="INTERMEMBRANE LIPID TRANSFER PROTEIN VPS13"/>
    <property type="match status" value="1"/>
</dbReference>
<dbReference type="EMBL" id="UFAJ01000086">
    <property type="protein sequence ID" value="SSD59069.1"/>
    <property type="molecule type" value="Genomic_DNA"/>
</dbReference>
<dbReference type="InterPro" id="IPR026854">
    <property type="entry name" value="VPS13_N"/>
</dbReference>
<accession>A0A376B3A6</accession>
<dbReference type="GO" id="GO:0006623">
    <property type="term" value="P:protein targeting to vacuole"/>
    <property type="evidence" value="ECO:0007669"/>
    <property type="project" value="TreeGrafter"/>
</dbReference>
<evidence type="ECO:0000256" key="5">
    <source>
        <dbReference type="SAM" id="MobiDB-lite"/>
    </source>
</evidence>
<evidence type="ECO:0000256" key="2">
    <source>
        <dbReference type="ARBA" id="ARBA00022448"/>
    </source>
</evidence>
<keyword evidence="10" id="KW-1185">Reference proteome</keyword>
<dbReference type="GO" id="GO:0045324">
    <property type="term" value="P:late endosome to vacuole transport"/>
    <property type="evidence" value="ECO:0007669"/>
    <property type="project" value="TreeGrafter"/>
</dbReference>
<evidence type="ECO:0000259" key="7">
    <source>
        <dbReference type="Pfam" id="PF25036"/>
    </source>
</evidence>
<gene>
    <name evidence="9" type="ORF">SCODWIG_00830</name>
</gene>
<feature type="compositionally biased region" description="Low complexity" evidence="5">
    <location>
        <begin position="2567"/>
        <end position="2597"/>
    </location>
</feature>
<sequence length="3219" mass="365668">MLESFAATFLNRILGSYVENFDENQLEVGIWNGDAKLKNLKLRKDALDALQLPLDVKSGILGDLTLIVPWSSLKNKPVKIVINDVFLLAVPRTLDSYDSEEDAKREFKRKMATLNELEMANDAKPADDANSKKNQSFTQNLITKIIDNVQITFKNIHIRYEDLDCIFSEDPYCVGVTLNELSAVSTNENWMPSFISITQEITHKLLSLNSLSLYWNTNCKDTIFDMDTSKMIDSFKSSIVTEDNTDMEYQYLLAPVTGTCRLSLNKLGSTETNPHIEALLDFSKLGLTLDDNQYKELLGSMSKYQWFKKSWKYRKLRPKYTVSENPKGWFKYVANCVLNEVHDKNYKKTWDYIKERKVKEGKYIALWKKKLAMPDLLTPLPNVEDENELDKLNADLPIDDIRFFRTLAKKEYLKEKINAPPGSSDSNGTNKSQNNWISNWWYGNNSSQTENLEMTEEQKQELYDAIDFDENNEIAEYSTPDDRITLRITSKLDRGSLTLKDKANNLTLGEMIFENCQTELFQRPNSYGLNFKLFQFTVVDGSPNTLNKHIVKVNTDSVDNSKLVTEGDPFFLINFEHNPLDIDADSSLGVKLQSMSIYYHVHFINRVMQFFKPPRQHYDTIAAIMSAAESTVETWTTQTRMGIEALLEEHQTFDVNLDLQTPLIIIPLDPHVWDTPCAIIDAGHISMVSDLVSREKIKELKKLSVEDYNKIDPKDVNRLMFDRFKLCLDNAQFLVGPDIRSTISSSGYSENDNQYAVLEKMHFEFVIDICILPKALNLPKIRTTGVLPTLKVCLNDYQYKIIMNLIATCLPNTNNETEDDAHHIGEAASEKISERERSNILVQRQLRQTKKYIDSLSKDELVQRSFQMKLDVDSTEIVLKKCVDRESMKAETLVSIGGDKLNFTFGKTPKDMYVTVGLANFYIEDFMYPDSSKELKYIVTSSKVSDDFTLFDMNYKRSQRLVEYETSLIEVYDQDIDLQLSALKVVLNSKSILTLLNYIMTTFTDPTAENIPADVLRHNAENLETSPQKINLCLKMDQTTLLIVDEFEKIATMELSKGMIDLIYLPEKMKVVGRLGSILLRDELHHNLNVDSDIRQIISMVEDEVAEFTYETFDTVNNTNDYTSSFDFKSSSIKINFIEQTINRIFEYFSTFQKTKTIFDKAREAAYNQAPSIDTINKLKLNVLVKTPIIKLPKVIDPKKGLCDDVTFYLGEFYLSNSFTNTNSKAMINRIQTGLRSTKVTSFFNFSNCTQKSNMVDNLDLIFNIDFNSNPSNLVPALKIKGNLSPLFMKLTETQVNYLLDLFPRIAATFSYDANSTTEDIENEAIKANDIIAPHNNYSVNTNIFNDLETKETKQKDPDALSLDLSFSLPDISLSLYDNTSNVEDIEQCGLTTISLHDSGFAITMKNNGSYKGNGFFSAFSIEDTRENKENKHVKLIPAISSDRKQFQIGIEKILYPEKNLINLFLTIDSPKIILAVDYLISLRLFSVHCFASPSDQISLNVADKTASIISGSETLVKSDASKTDEMKTKFNYVFDMIDSSVILLADPSDLDSEAVVFRVGRTLITHQDVFNIRADKIGMFLCNMESFDKEHIRLIDDFCVSGLCDSRSTENKIKTDVTLLVDPLVMRLSLRDIRLAMDIFNKAVSMATEKGLIGENGVEKKEEESGLGQQNAEVNFSREFKLALAKYAPSVLSDISWNTMSDKKDDKIQPGKVALLCSEKFQADFQGMRLALIGDINELPMLDLDVKPFSLQAKDWSGAFDAISTFETYVNIFNYSKSSWEPLIEQVPFTFHISKNDIVGDADLSVDLYSKKLSEITLTSQSISLLSTIPESIYNYEKIKPRGEIKPYRIINDIGEDLEVWIDTMNGGQTSKILLHYGDSIPWEFEDWRKVRENLDTDNTKLFLGFRVKSDDFQNSFRLDVSFESEDIYTLLPPTPSYHHRICCKTELGSDNVKTITFSSSLTMYNQTANTIEVRINGEKSVFVEPDARKSVPFRDVFTADLLIRPVSDNLQYTWSETPFTWKTLLMDSMFERCEEIESSTGFYFKMEAKYNKMEKLARVYPHMEIEISPPIEVENLLPYDMKFELVAKNKGESFVADLPRGESIPVHNINFDDFIFFRLSPKGSGYYSADYSLISVPKDSSVGTENKIEMVKRSTGETLFLNIHYHKKHDSNNEVLKIYAPYIILNGTERDIYVRANQSSNIFSSKVRAIANNEYVSAPEMFSFNEDQNKQLAQFKMRETEWSKATTIEVVGQSIDLKLSIPNKTMESELGIHISEGEGKYKLTKSIYINPRYIMKNSYKSDLVLAETMSKLETVLNQSASYPLYNMSLAQNKFCRLAMPGGKYSEAFKLGDIGTTYVKLFDSSRGKHILVKIETVCENATLFLEIKDSQSDWPFSLRNFSPYEFIMYQRDPSKLDSDGSYYADANQDSDDYNESLYLKKPQFEPIAYQLLSYTMMPFSWDFPSAKEKRLIIEYKNKRRSVDLREIGNLRPMQLEAPSKDYPEGLYAELNIMTDGPIQALVITKYNEETSMYKLKSKSKKQKQPPALPPRVSTSSSNNNLEPRMSVNSTSSVVTTGNTVGRSNNNNGSGGSSSSSSGGGGGGNSIIGTTSNNSSSATLNSNDKFVVNDDKADRHSFLKVSLSFEGLGISLINHQLQELCYVNIKGLEFKYNNSKLYQTFSWKLKWIQIDNQLFGGLYPNVVYPTIIPDRSEELDNHPVFSGSISKVNDETRGLTYFKHATILLQELTVKLDEDFVLSLIDFLDFPGASWHMLVQDKLYDDTSYDSKDEFVITLPHSSLNVESNDIYFETLHLQPTVLHLSFMRTEHINSLDDSKEVEVPPESALMMLVNVLTMALGNVNDAPIQLNSLLLENLKVSTSTLLNCVKEHYRATIFSQLYKIVGYADVFGNPIGLFNNLSSGFYDIFYRPYQGYVMNDRPEELGISIAKGSISFFKMSVYGFSDSVSKLTGSVAKGLSAATQDKSFQQRRLLQQRQNRYNHDINGFSSGFNSLVNGVASGLTGVARDPIEGAKKQGTGGFLKGLGKGLIGIPTKTVIGFLDMASNVSEGIKNTTTVLDANGVRPVRFPRFLGENKVVKSYNERESQGQYWLKMCNGGQYMKDHYVAHVLLPGKETILCVSQERIAEINICNLQCICMSRLENIESTPIDDGRQLVINVVSDDGQFVVWKYPIPNSNDRRMLLDAIIMVQKRARKYLDATP</sequence>
<evidence type="ECO:0000256" key="1">
    <source>
        <dbReference type="ARBA" id="ARBA00006545"/>
    </source>
</evidence>
<dbReference type="InterPro" id="IPR026847">
    <property type="entry name" value="VPS13"/>
</dbReference>
<name>A0A376B3A6_9ASCO</name>
<feature type="compositionally biased region" description="Polar residues" evidence="5">
    <location>
        <begin position="2553"/>
        <end position="2562"/>
    </location>
</feature>
<evidence type="ECO:0000256" key="3">
    <source>
        <dbReference type="ARBA" id="ARBA00023055"/>
    </source>
</evidence>
<reference evidence="10" key="1">
    <citation type="submission" date="2018-06" db="EMBL/GenBank/DDBJ databases">
        <authorList>
            <person name="Guldener U."/>
        </authorList>
    </citation>
    <scope>NUCLEOTIDE SEQUENCE [LARGE SCALE GENOMIC DNA]</scope>
    <source>
        <strain evidence="10">UTAD17</strain>
    </source>
</reference>